<comment type="caution">
    <text evidence="2">The sequence shown here is derived from an EMBL/GenBank/DDBJ whole genome shotgun (WGS) entry which is preliminary data.</text>
</comment>
<comment type="similarity">
    <text evidence="1">Belongs to the WXG100 family.</text>
</comment>
<reference evidence="2 3" key="1">
    <citation type="submission" date="2024-06" db="EMBL/GenBank/DDBJ databases">
        <title>Genomic Encyclopedia of Type Strains, Phase IV (KMG-IV): sequencing the most valuable type-strain genomes for metagenomic binning, comparative biology and taxonomic classification.</title>
        <authorList>
            <person name="Goeker M."/>
        </authorList>
    </citation>
    <scope>NUCLEOTIDE SEQUENCE [LARGE SCALE GENOMIC DNA]</scope>
    <source>
        <strain evidence="2 3">DSM 28303</strain>
    </source>
</reference>
<dbReference type="Proteomes" id="UP001549122">
    <property type="component" value="Unassembled WGS sequence"/>
</dbReference>
<evidence type="ECO:0000313" key="2">
    <source>
        <dbReference type="EMBL" id="MET3557898.1"/>
    </source>
</evidence>
<protein>
    <recommendedName>
        <fullName evidence="1">ESAT-6-like protein</fullName>
    </recommendedName>
</protein>
<dbReference type="Gene3D" id="1.10.287.1060">
    <property type="entry name" value="ESAT-6-like"/>
    <property type="match status" value="1"/>
</dbReference>
<dbReference type="Pfam" id="PF06013">
    <property type="entry name" value="WXG100"/>
    <property type="match status" value="1"/>
</dbReference>
<keyword evidence="3" id="KW-1185">Reference proteome</keyword>
<dbReference type="SUPFAM" id="SSF140453">
    <property type="entry name" value="EsxAB dimer-like"/>
    <property type="match status" value="1"/>
</dbReference>
<dbReference type="NCBIfam" id="TIGR03930">
    <property type="entry name" value="WXG100_ESAT6"/>
    <property type="match status" value="1"/>
</dbReference>
<proteinExistence type="inferred from homology"/>
<gene>
    <name evidence="2" type="ORF">ABID29_001010</name>
</gene>
<organism evidence="2 3">
    <name type="scientific">Streptococcus rupicaprae</name>
    <dbReference type="NCBI Taxonomy" id="759619"/>
    <lineage>
        <taxon>Bacteria</taxon>
        <taxon>Bacillati</taxon>
        <taxon>Bacillota</taxon>
        <taxon>Bacilli</taxon>
        <taxon>Lactobacillales</taxon>
        <taxon>Streptococcaceae</taxon>
        <taxon>Streptococcus</taxon>
    </lineage>
</organism>
<accession>A0ABV2FH71</accession>
<name>A0ABV2FH71_9STRE</name>
<dbReference type="RefSeq" id="WP_354364837.1">
    <property type="nucleotide sequence ID" value="NZ_JBEPLO010000009.1"/>
</dbReference>
<evidence type="ECO:0000313" key="3">
    <source>
        <dbReference type="Proteomes" id="UP001549122"/>
    </source>
</evidence>
<sequence length="96" mass="10624">MATIKLTPEELRTSAVKYTNGAEDIRTVLSTLTSEQETIRSNWEGSAFDSFDNQFTELSPKITEFAQLLDDINAQLNKVADIIEQTDQDIAAQIGG</sequence>
<dbReference type="InterPro" id="IPR036689">
    <property type="entry name" value="ESAT-6-like_sf"/>
</dbReference>
<dbReference type="EMBL" id="JBEPLO010000009">
    <property type="protein sequence ID" value="MET3557898.1"/>
    <property type="molecule type" value="Genomic_DNA"/>
</dbReference>
<evidence type="ECO:0000256" key="1">
    <source>
        <dbReference type="RuleBase" id="RU362001"/>
    </source>
</evidence>
<dbReference type="InterPro" id="IPR010310">
    <property type="entry name" value="T7SS_ESAT-6-like"/>
</dbReference>